<organism evidence="4 5">
    <name type="scientific">Fulvivirga imtechensis AK7</name>
    <dbReference type="NCBI Taxonomy" id="1237149"/>
    <lineage>
        <taxon>Bacteria</taxon>
        <taxon>Pseudomonadati</taxon>
        <taxon>Bacteroidota</taxon>
        <taxon>Cytophagia</taxon>
        <taxon>Cytophagales</taxon>
        <taxon>Fulvivirgaceae</taxon>
        <taxon>Fulvivirga</taxon>
    </lineage>
</organism>
<gene>
    <name evidence="4" type="ORF">C900_04407</name>
</gene>
<feature type="transmembrane region" description="Helical" evidence="2">
    <location>
        <begin position="113"/>
        <end position="138"/>
    </location>
</feature>
<feature type="transmembrane region" description="Helical" evidence="2">
    <location>
        <begin position="82"/>
        <end position="101"/>
    </location>
</feature>
<name>L8JRP4_9BACT</name>
<dbReference type="PATRIC" id="fig|1237149.3.peg.3923"/>
<sequence length="744" mass="85767">MLLLCWVVLFAIISGNFGNYLGIPYLFLDPVYLNKVNFSGFFIMGVTLAGFSIAFHITSYITDGHRFSFIGVLPKPFTVFSLNNSIIPFIFLFSYVVYIIQYQVSNEFITDDLLFKNLLGLLSGYVIMTLAIFIYLWFTNNDIFKYVVCKVDEKLKQNIKVTRASAMKKLNIAKKKQIRVDSYLNLDFEARKVDDSERFYDRNTILQVFDQNHFNLVIIELLILVLLLLMGIFRDQEVFQLPAAASFVLLLTIFVMFSGAFSYWFGSWSPTIAIIVLLIVNSLVKEGMFNKTYKAFGLDYSTQLASYNLQRINQLNSKTNQEQDKRETLKILDTWRSKFPKEEKPRMVFLCVSGGGQRAALWTLNALQKADSTTEGRLMKNTMLITGASGGLIGASYYRELYLRQLSDNTIDHYAKLYRDKIGSDNLNAIIFSLLMNDAFVGMQKFKYNGYEYAKDRGYTFEQQLNKNTEFILDKKLIDYRKPERESKIPMMIMAPTIINDGRKLYISSQHISYMMETVDSTYTGEKVSGVEFLRFFKEQESEELRFLSGLRMSATFPYITPNITLPSEPPIEIMDAGITDNFGISDAVRFLFAFKDWIAQNTRGVVFVSIRDSEKNGPISKETNLSLFERFTLPISSIYQNFESLQDITNDNKIEYAKSWFKGEIERVDIQYIPQDYAKENLSTSDSLRMENVQRASLSWRLTGREKRSLIENIHTKKNEEALQKLKNLLSDNSVPASILVNQ</sequence>
<feature type="transmembrane region" description="Helical" evidence="2">
    <location>
        <begin position="214"/>
        <end position="233"/>
    </location>
</feature>
<feature type="transmembrane region" description="Helical" evidence="2">
    <location>
        <begin position="6"/>
        <end position="28"/>
    </location>
</feature>
<feature type="transmembrane region" description="Helical" evidence="2">
    <location>
        <begin position="263"/>
        <end position="284"/>
    </location>
</feature>
<evidence type="ECO:0000256" key="2">
    <source>
        <dbReference type="SAM" id="Phobius"/>
    </source>
</evidence>
<accession>L8JRP4</accession>
<evidence type="ECO:0000313" key="5">
    <source>
        <dbReference type="Proteomes" id="UP000011135"/>
    </source>
</evidence>
<dbReference type="InterPro" id="IPR002641">
    <property type="entry name" value="PNPLA_dom"/>
</dbReference>
<dbReference type="Gene3D" id="3.40.1090.10">
    <property type="entry name" value="Cytosolic phospholipase A2 catalytic domain"/>
    <property type="match status" value="1"/>
</dbReference>
<keyword evidence="2" id="KW-0812">Transmembrane</keyword>
<keyword evidence="1" id="KW-0443">Lipid metabolism</keyword>
<evidence type="ECO:0000259" key="3">
    <source>
        <dbReference type="Pfam" id="PF01734"/>
    </source>
</evidence>
<feature type="transmembrane region" description="Helical" evidence="2">
    <location>
        <begin position="238"/>
        <end position="257"/>
    </location>
</feature>
<dbReference type="AlphaFoldDB" id="L8JRP4"/>
<feature type="transmembrane region" description="Helical" evidence="2">
    <location>
        <begin position="40"/>
        <end position="62"/>
    </location>
</feature>
<protein>
    <recommendedName>
        <fullName evidence="3">PNPLA domain-containing protein</fullName>
    </recommendedName>
</protein>
<dbReference type="STRING" id="1237149.C900_04407"/>
<feature type="domain" description="PNPLA" evidence="3">
    <location>
        <begin position="350"/>
        <end position="588"/>
    </location>
</feature>
<proteinExistence type="predicted"/>
<dbReference type="GO" id="GO:0006629">
    <property type="term" value="P:lipid metabolic process"/>
    <property type="evidence" value="ECO:0007669"/>
    <property type="project" value="UniProtKB-KW"/>
</dbReference>
<dbReference type="eggNOG" id="COG1752">
    <property type="taxonomic scope" value="Bacteria"/>
</dbReference>
<reference evidence="4 5" key="1">
    <citation type="submission" date="2012-12" db="EMBL/GenBank/DDBJ databases">
        <title>Genome assembly of Fulvivirga imtechensis AK7.</title>
        <authorList>
            <person name="Nupur N."/>
            <person name="Khatri I."/>
            <person name="Kumar R."/>
            <person name="Subramanian S."/>
            <person name="Pinnaka A."/>
        </authorList>
    </citation>
    <scope>NUCLEOTIDE SEQUENCE [LARGE SCALE GENOMIC DNA]</scope>
    <source>
        <strain evidence="4 5">AK7</strain>
    </source>
</reference>
<dbReference type="InterPro" id="IPR016035">
    <property type="entry name" value="Acyl_Trfase/lysoPLipase"/>
</dbReference>
<dbReference type="Proteomes" id="UP000011135">
    <property type="component" value="Unassembled WGS sequence"/>
</dbReference>
<keyword evidence="2" id="KW-1133">Transmembrane helix</keyword>
<dbReference type="EMBL" id="AMZN01000061">
    <property type="protein sequence ID" value="ELR70037.1"/>
    <property type="molecule type" value="Genomic_DNA"/>
</dbReference>
<dbReference type="SUPFAM" id="SSF52151">
    <property type="entry name" value="FabD/lysophospholipase-like"/>
    <property type="match status" value="1"/>
</dbReference>
<dbReference type="Pfam" id="PF01734">
    <property type="entry name" value="Patatin"/>
    <property type="match status" value="1"/>
</dbReference>
<comment type="caution">
    <text evidence="4">The sequence shown here is derived from an EMBL/GenBank/DDBJ whole genome shotgun (WGS) entry which is preliminary data.</text>
</comment>
<keyword evidence="2" id="KW-0472">Membrane</keyword>
<evidence type="ECO:0000313" key="4">
    <source>
        <dbReference type="EMBL" id="ELR70037.1"/>
    </source>
</evidence>
<keyword evidence="5" id="KW-1185">Reference proteome</keyword>
<evidence type="ECO:0000256" key="1">
    <source>
        <dbReference type="ARBA" id="ARBA00023098"/>
    </source>
</evidence>